<evidence type="ECO:0000313" key="1">
    <source>
        <dbReference type="EMBL" id="APH03490.1"/>
    </source>
</evidence>
<keyword evidence="2" id="KW-1185">Reference proteome</keyword>
<name>A0A1L3MMA4_9BACI</name>
<evidence type="ECO:0000313" key="2">
    <source>
        <dbReference type="Proteomes" id="UP000181936"/>
    </source>
</evidence>
<organism evidence="1 2">
    <name type="scientific">Bacillus weihaiensis</name>
    <dbReference type="NCBI Taxonomy" id="1547283"/>
    <lineage>
        <taxon>Bacteria</taxon>
        <taxon>Bacillati</taxon>
        <taxon>Bacillota</taxon>
        <taxon>Bacilli</taxon>
        <taxon>Bacillales</taxon>
        <taxon>Bacillaceae</taxon>
        <taxon>Bacillus</taxon>
    </lineage>
</organism>
<proteinExistence type="predicted"/>
<accession>A0A1L3MMA4</accession>
<protein>
    <submittedName>
        <fullName evidence="1">Uncharacterized protein</fullName>
    </submittedName>
</protein>
<sequence>MFLEWSGERWFFWWCKRASERSVDVPVTPRNFLFHERAFVQLPRGRAYEILAGIDLFSTKH</sequence>
<reference evidence="1 2" key="1">
    <citation type="journal article" date="2016" name="Sci. Rep.">
        <title>Complete genome sequence and transcriptomic analysis of a novel marine strain Bacillus weihaiensis reveals the mechanism of brown algae degradation.</title>
        <authorList>
            <person name="Zhu Y."/>
            <person name="Chen P."/>
            <person name="Bao Y."/>
            <person name="Men Y."/>
            <person name="Zeng Y."/>
            <person name="Yang J."/>
            <person name="Sun J."/>
            <person name="Sun Y."/>
        </authorList>
    </citation>
    <scope>NUCLEOTIDE SEQUENCE [LARGE SCALE GENOMIC DNA]</scope>
    <source>
        <strain evidence="1 2">Alg07</strain>
    </source>
</reference>
<gene>
    <name evidence="1" type="ORF">A9C19_01245</name>
</gene>
<dbReference type="KEGG" id="bwh:A9C19_01245"/>
<dbReference type="AlphaFoldDB" id="A0A1L3MMA4"/>
<dbReference type="Proteomes" id="UP000181936">
    <property type="component" value="Chromosome"/>
</dbReference>
<dbReference type="EMBL" id="CP016020">
    <property type="protein sequence ID" value="APH03490.1"/>
    <property type="molecule type" value="Genomic_DNA"/>
</dbReference>
<dbReference type="STRING" id="1547283.A9C19_01245"/>